<feature type="compositionally biased region" description="Pro residues" evidence="1">
    <location>
        <begin position="7"/>
        <end position="24"/>
    </location>
</feature>
<dbReference type="AlphaFoldDB" id="A0A1H3N6K0"/>
<organism evidence="2 3">
    <name type="scientific">Amycolatopsis xylanica</name>
    <dbReference type="NCBI Taxonomy" id="589385"/>
    <lineage>
        <taxon>Bacteria</taxon>
        <taxon>Bacillati</taxon>
        <taxon>Actinomycetota</taxon>
        <taxon>Actinomycetes</taxon>
        <taxon>Pseudonocardiales</taxon>
        <taxon>Pseudonocardiaceae</taxon>
        <taxon>Amycolatopsis</taxon>
    </lineage>
</organism>
<dbReference type="RefSeq" id="WP_245757573.1">
    <property type="nucleotide sequence ID" value="NZ_FNON01000007.1"/>
</dbReference>
<evidence type="ECO:0000256" key="1">
    <source>
        <dbReference type="SAM" id="MobiDB-lite"/>
    </source>
</evidence>
<feature type="region of interest" description="Disordered" evidence="1">
    <location>
        <begin position="51"/>
        <end position="78"/>
    </location>
</feature>
<evidence type="ECO:0000313" key="3">
    <source>
        <dbReference type="Proteomes" id="UP000199515"/>
    </source>
</evidence>
<name>A0A1H3N6K0_9PSEU</name>
<protein>
    <submittedName>
        <fullName evidence="2">Uncharacterized protein</fullName>
    </submittedName>
</protein>
<feature type="compositionally biased region" description="Low complexity" evidence="1">
    <location>
        <begin position="51"/>
        <end position="67"/>
    </location>
</feature>
<feature type="region of interest" description="Disordered" evidence="1">
    <location>
        <begin position="1"/>
        <end position="30"/>
    </location>
</feature>
<dbReference type="Proteomes" id="UP000199515">
    <property type="component" value="Unassembled WGS sequence"/>
</dbReference>
<accession>A0A1H3N6K0</accession>
<keyword evidence="3" id="KW-1185">Reference proteome</keyword>
<gene>
    <name evidence="2" type="ORF">SAMN05421504_107155</name>
</gene>
<dbReference type="EMBL" id="FNON01000007">
    <property type="protein sequence ID" value="SDY84486.1"/>
    <property type="molecule type" value="Genomic_DNA"/>
</dbReference>
<proteinExistence type="predicted"/>
<dbReference type="STRING" id="589385.SAMN05421504_107155"/>
<evidence type="ECO:0000313" key="2">
    <source>
        <dbReference type="EMBL" id="SDY84486.1"/>
    </source>
</evidence>
<feature type="compositionally biased region" description="Polar residues" evidence="1">
    <location>
        <begin position="68"/>
        <end position="78"/>
    </location>
</feature>
<sequence length="78" mass="7839">MSDEPRPVLPPRGPSYEDAPPPEYRPAGGTDGFAVAALVFGLIGGVLGRPSSSSGAAAIISETTTSGFPTATRSPRPA</sequence>
<reference evidence="2 3" key="1">
    <citation type="submission" date="2016-10" db="EMBL/GenBank/DDBJ databases">
        <authorList>
            <person name="de Groot N.N."/>
        </authorList>
    </citation>
    <scope>NUCLEOTIDE SEQUENCE [LARGE SCALE GENOMIC DNA]</scope>
    <source>
        <strain evidence="2 3">CPCC 202699</strain>
    </source>
</reference>